<comment type="caution">
    <text evidence="2">The sequence shown here is derived from an EMBL/GenBank/DDBJ whole genome shotgun (WGS) entry which is preliminary data.</text>
</comment>
<feature type="compositionally biased region" description="Basic and acidic residues" evidence="1">
    <location>
        <begin position="1"/>
        <end position="16"/>
    </location>
</feature>
<feature type="region of interest" description="Disordered" evidence="1">
    <location>
        <begin position="1"/>
        <end position="90"/>
    </location>
</feature>
<evidence type="ECO:0000313" key="3">
    <source>
        <dbReference type="Proteomes" id="UP001066276"/>
    </source>
</evidence>
<feature type="compositionally biased region" description="Basic residues" evidence="1">
    <location>
        <begin position="77"/>
        <end position="87"/>
    </location>
</feature>
<organism evidence="2 3">
    <name type="scientific">Pleurodeles waltl</name>
    <name type="common">Iberian ribbed newt</name>
    <dbReference type="NCBI Taxonomy" id="8319"/>
    <lineage>
        <taxon>Eukaryota</taxon>
        <taxon>Metazoa</taxon>
        <taxon>Chordata</taxon>
        <taxon>Craniata</taxon>
        <taxon>Vertebrata</taxon>
        <taxon>Euteleostomi</taxon>
        <taxon>Amphibia</taxon>
        <taxon>Batrachia</taxon>
        <taxon>Caudata</taxon>
        <taxon>Salamandroidea</taxon>
        <taxon>Salamandridae</taxon>
        <taxon>Pleurodelinae</taxon>
        <taxon>Pleurodeles</taxon>
    </lineage>
</organism>
<name>A0AAV7UQM6_PLEWA</name>
<sequence length="102" mass="11258">MRTSEKKQKKDVKSEEQLAVEESPTTGKIDFSFQVNNGGATKQKKEVDQPRGVQKTPGSNIERKNAKGAWGGDPQQRRRPGGRRRHSSQANRCGCFIGSLGC</sequence>
<accession>A0AAV7UQM6</accession>
<keyword evidence="3" id="KW-1185">Reference proteome</keyword>
<evidence type="ECO:0000313" key="2">
    <source>
        <dbReference type="EMBL" id="KAJ1190239.1"/>
    </source>
</evidence>
<dbReference type="AlphaFoldDB" id="A0AAV7UQM6"/>
<gene>
    <name evidence="2" type="ORF">NDU88_006977</name>
</gene>
<protein>
    <submittedName>
        <fullName evidence="2">Uncharacterized protein</fullName>
    </submittedName>
</protein>
<dbReference type="EMBL" id="JANPWB010000005">
    <property type="protein sequence ID" value="KAJ1190239.1"/>
    <property type="molecule type" value="Genomic_DNA"/>
</dbReference>
<reference evidence="2" key="1">
    <citation type="journal article" date="2022" name="bioRxiv">
        <title>Sequencing and chromosome-scale assembly of the giantPleurodeles waltlgenome.</title>
        <authorList>
            <person name="Brown T."/>
            <person name="Elewa A."/>
            <person name="Iarovenko S."/>
            <person name="Subramanian E."/>
            <person name="Araus A.J."/>
            <person name="Petzold A."/>
            <person name="Susuki M."/>
            <person name="Suzuki K.-i.T."/>
            <person name="Hayashi T."/>
            <person name="Toyoda A."/>
            <person name="Oliveira C."/>
            <person name="Osipova E."/>
            <person name="Leigh N.D."/>
            <person name="Simon A."/>
            <person name="Yun M.H."/>
        </authorList>
    </citation>
    <scope>NUCLEOTIDE SEQUENCE</scope>
    <source>
        <strain evidence="2">20211129_DDA</strain>
        <tissue evidence="2">Liver</tissue>
    </source>
</reference>
<evidence type="ECO:0000256" key="1">
    <source>
        <dbReference type="SAM" id="MobiDB-lite"/>
    </source>
</evidence>
<dbReference type="Proteomes" id="UP001066276">
    <property type="component" value="Chromosome 3_1"/>
</dbReference>
<proteinExistence type="predicted"/>